<dbReference type="Proteomes" id="UP001295423">
    <property type="component" value="Unassembled WGS sequence"/>
</dbReference>
<comment type="caution">
    <text evidence="1">The sequence shown here is derived from an EMBL/GenBank/DDBJ whole genome shotgun (WGS) entry which is preliminary data.</text>
</comment>
<dbReference type="EMBL" id="CAKOGP040002425">
    <property type="protein sequence ID" value="CAJ1969796.1"/>
    <property type="molecule type" value="Genomic_DNA"/>
</dbReference>
<proteinExistence type="predicted"/>
<sequence length="248" mass="27938">MYEQDGFSKGRKFGFCSDFGEGDGGWAFFTGEKGKICGAYIVRSVEKLTFSLLEAATAKWYTSDEVPLDHLEITEFKTASAECGQSLLCTTIDACPSILAIDSIPMFHIPLNKDDVKSRSVLDASVSHPIYHYNKTKIRSFDFLFFTGQRWIRTQSDHFAALVNETSLPDFHDFFVVNDGLFTLIDDLKTSPDDRSEWVTAVSEIVDAKIDQGSPLGLQWYVPRYKTTDDADNEGNSRGYLQRKIFVS</sequence>
<accession>A0AAD2JPH5</accession>
<reference evidence="1" key="1">
    <citation type="submission" date="2023-08" db="EMBL/GenBank/DDBJ databases">
        <authorList>
            <person name="Audoor S."/>
            <person name="Bilcke G."/>
        </authorList>
    </citation>
    <scope>NUCLEOTIDE SEQUENCE</scope>
</reference>
<dbReference type="AlphaFoldDB" id="A0AAD2JPH5"/>
<protein>
    <submittedName>
        <fullName evidence="1">Uncharacterized protein</fullName>
    </submittedName>
</protein>
<evidence type="ECO:0000313" key="2">
    <source>
        <dbReference type="Proteomes" id="UP001295423"/>
    </source>
</evidence>
<organism evidence="1 2">
    <name type="scientific">Cylindrotheca closterium</name>
    <dbReference type="NCBI Taxonomy" id="2856"/>
    <lineage>
        <taxon>Eukaryota</taxon>
        <taxon>Sar</taxon>
        <taxon>Stramenopiles</taxon>
        <taxon>Ochrophyta</taxon>
        <taxon>Bacillariophyta</taxon>
        <taxon>Bacillariophyceae</taxon>
        <taxon>Bacillariophycidae</taxon>
        <taxon>Bacillariales</taxon>
        <taxon>Bacillariaceae</taxon>
        <taxon>Cylindrotheca</taxon>
    </lineage>
</organism>
<name>A0AAD2JPH5_9STRA</name>
<gene>
    <name evidence="1" type="ORF">CYCCA115_LOCUS23891</name>
</gene>
<evidence type="ECO:0000313" key="1">
    <source>
        <dbReference type="EMBL" id="CAJ1969796.1"/>
    </source>
</evidence>
<keyword evidence="2" id="KW-1185">Reference proteome</keyword>